<dbReference type="SUPFAM" id="SSF54523">
    <property type="entry name" value="Pili subunits"/>
    <property type="match status" value="1"/>
</dbReference>
<dbReference type="AlphaFoldDB" id="X1KKF1"/>
<comment type="caution">
    <text evidence="1">The sequence shown here is derived from an EMBL/GenBank/DDBJ whole genome shotgun (WGS) entry which is preliminary data.</text>
</comment>
<dbReference type="EMBL" id="BARV01008734">
    <property type="protein sequence ID" value="GAI07527.1"/>
    <property type="molecule type" value="Genomic_DNA"/>
</dbReference>
<dbReference type="Gene3D" id="3.30.700.10">
    <property type="entry name" value="Glycoprotein, Type 4 Pilin"/>
    <property type="match status" value="1"/>
</dbReference>
<gene>
    <name evidence="1" type="ORF">S06H3_17476</name>
</gene>
<evidence type="ECO:0008006" key="2">
    <source>
        <dbReference type="Google" id="ProtNLM"/>
    </source>
</evidence>
<protein>
    <recommendedName>
        <fullName evidence="2">Type II secretion system protein GspG C-terminal domain-containing protein</fullName>
    </recommendedName>
</protein>
<proteinExistence type="predicted"/>
<reference evidence="1" key="1">
    <citation type="journal article" date="2014" name="Front. Microbiol.">
        <title>High frequency of phylogenetically diverse reductive dehalogenase-homologous genes in deep subseafloor sedimentary metagenomes.</title>
        <authorList>
            <person name="Kawai M."/>
            <person name="Futagami T."/>
            <person name="Toyoda A."/>
            <person name="Takaki Y."/>
            <person name="Nishi S."/>
            <person name="Hori S."/>
            <person name="Arai W."/>
            <person name="Tsubouchi T."/>
            <person name="Morono Y."/>
            <person name="Uchiyama I."/>
            <person name="Ito T."/>
            <person name="Fujiyama A."/>
            <person name="Inagaki F."/>
            <person name="Takami H."/>
        </authorList>
    </citation>
    <scope>NUCLEOTIDE SEQUENCE</scope>
    <source>
        <strain evidence="1">Expedition CK06-06</strain>
    </source>
</reference>
<accession>X1KKF1</accession>
<organism evidence="1">
    <name type="scientific">marine sediment metagenome</name>
    <dbReference type="NCBI Taxonomy" id="412755"/>
    <lineage>
        <taxon>unclassified sequences</taxon>
        <taxon>metagenomes</taxon>
        <taxon>ecological metagenomes</taxon>
    </lineage>
</organism>
<evidence type="ECO:0000313" key="1">
    <source>
        <dbReference type="EMBL" id="GAI07527.1"/>
    </source>
</evidence>
<sequence length="117" mass="11956">MLIVIAILGVLAVVIVPNVGKFFGRGALQAANIEASTVKTAVQAYAIDKDSDVTATVGPGRDSSGDDGAGIMAYIDGTLKAVYTIDTSADCIISGTDASWGNLGSWNTTSCQWDAPS</sequence>
<dbReference type="InterPro" id="IPR045584">
    <property type="entry name" value="Pilin-like"/>
</dbReference>
<name>X1KKF1_9ZZZZ</name>